<accession>A0A7W2PWR8</accession>
<protein>
    <recommendedName>
        <fullName evidence="6">Peptidyl-prolyl cis-trans isomerase</fullName>
        <ecNumber evidence="6">5.2.1.8</ecNumber>
    </recommendedName>
</protein>
<dbReference type="InterPro" id="IPR000774">
    <property type="entry name" value="PPIase_FKBP_N"/>
</dbReference>
<dbReference type="PROSITE" id="PS50059">
    <property type="entry name" value="FKBP_PPIASE"/>
    <property type="match status" value="1"/>
</dbReference>
<reference evidence="9 10" key="1">
    <citation type="submission" date="2020-07" db="EMBL/GenBank/DDBJ databases">
        <title>Diversity of carbapenemase encoding genes among Pseudomonas putida group clinical isolates in a tertiary Brazilian hospital.</title>
        <authorList>
            <person name="Alberto-Lei F."/>
            <person name="Nodari C.S."/>
            <person name="Streling A.P."/>
            <person name="Paulino J.T."/>
            <person name="Bessa-Neto F.O."/>
            <person name="Cayo R."/>
            <person name="Gales A.C."/>
        </authorList>
    </citation>
    <scope>NUCLEOTIDE SEQUENCE [LARGE SCALE GENOMIC DNA]</scope>
    <source>
        <strain evidence="9 10">14802</strain>
    </source>
</reference>
<sequence>MPRYLTLGLCLVMPLALANAETAPAPANDSDLAYSLGASLGERLRQEVPGLQLDALVEGLRQAYQGQPPRIAKSRMQAILEQHETQANAAAEQAQVDKLVEAEKRFIAGERAKAGVRELPEGILYSELASGSGAQPKASGRVQVRYVGKLPDGTVFDQNLQPQWFKLDSVIEGWQVALPRMKAGAKWRLVIPSAQAYGADGAGDLIAPYTPLVFEIELLDVAD</sequence>
<dbReference type="AlphaFoldDB" id="A0A7W2PWR8"/>
<dbReference type="GO" id="GO:0003755">
    <property type="term" value="F:peptidyl-prolyl cis-trans isomerase activity"/>
    <property type="evidence" value="ECO:0007669"/>
    <property type="project" value="UniProtKB-UniRule"/>
</dbReference>
<keyword evidence="7" id="KW-0732">Signal</keyword>
<dbReference type="RefSeq" id="WP_069015921.1">
    <property type="nucleotide sequence ID" value="NZ_JACGDE010000001.1"/>
</dbReference>
<comment type="similarity">
    <text evidence="2 6">Belongs to the FKBP-type PPIase family.</text>
</comment>
<dbReference type="Pfam" id="PF00254">
    <property type="entry name" value="FKBP_C"/>
    <property type="match status" value="1"/>
</dbReference>
<dbReference type="Gene3D" id="1.10.287.460">
    <property type="entry name" value="Peptidyl-prolyl cis-trans isomerase, FKBP-type, N-terminal domain"/>
    <property type="match status" value="1"/>
</dbReference>
<comment type="catalytic activity">
    <reaction evidence="1 5 6">
        <text>[protein]-peptidylproline (omega=180) = [protein]-peptidylproline (omega=0)</text>
        <dbReference type="Rhea" id="RHEA:16237"/>
        <dbReference type="Rhea" id="RHEA-COMP:10747"/>
        <dbReference type="Rhea" id="RHEA-COMP:10748"/>
        <dbReference type="ChEBI" id="CHEBI:83833"/>
        <dbReference type="ChEBI" id="CHEBI:83834"/>
        <dbReference type="EC" id="5.2.1.8"/>
    </reaction>
</comment>
<dbReference type="Gene3D" id="3.10.50.40">
    <property type="match status" value="1"/>
</dbReference>
<gene>
    <name evidence="9" type="ORF">H4C75_02825</name>
</gene>
<name>A0A7W2PWR8_9PSED</name>
<keyword evidence="4 5" id="KW-0413">Isomerase</keyword>
<evidence type="ECO:0000256" key="5">
    <source>
        <dbReference type="PROSITE-ProRule" id="PRU00277"/>
    </source>
</evidence>
<dbReference type="Proteomes" id="UP000541770">
    <property type="component" value="Unassembled WGS sequence"/>
</dbReference>
<evidence type="ECO:0000256" key="3">
    <source>
        <dbReference type="ARBA" id="ARBA00023110"/>
    </source>
</evidence>
<dbReference type="SUPFAM" id="SSF54534">
    <property type="entry name" value="FKBP-like"/>
    <property type="match status" value="1"/>
</dbReference>
<evidence type="ECO:0000313" key="9">
    <source>
        <dbReference type="EMBL" id="MBA6063695.1"/>
    </source>
</evidence>
<evidence type="ECO:0000256" key="2">
    <source>
        <dbReference type="ARBA" id="ARBA00006577"/>
    </source>
</evidence>
<evidence type="ECO:0000256" key="7">
    <source>
        <dbReference type="SAM" id="SignalP"/>
    </source>
</evidence>
<dbReference type="EC" id="5.2.1.8" evidence="6"/>
<dbReference type="InterPro" id="IPR001179">
    <property type="entry name" value="PPIase_FKBP_dom"/>
</dbReference>
<feature type="signal peptide" evidence="7">
    <location>
        <begin position="1"/>
        <end position="20"/>
    </location>
</feature>
<dbReference type="EMBL" id="JACGDE010000001">
    <property type="protein sequence ID" value="MBA6063695.1"/>
    <property type="molecule type" value="Genomic_DNA"/>
</dbReference>
<feature type="chain" id="PRO_5031248894" description="Peptidyl-prolyl cis-trans isomerase" evidence="7">
    <location>
        <begin position="21"/>
        <end position="223"/>
    </location>
</feature>
<dbReference type="GO" id="GO:0006457">
    <property type="term" value="P:protein folding"/>
    <property type="evidence" value="ECO:0007669"/>
    <property type="project" value="InterPro"/>
</dbReference>
<dbReference type="PANTHER" id="PTHR43811:SF23">
    <property type="entry name" value="FKBP-TYPE 22 KDA PEPTIDYL-PROLYL CIS-TRANS ISOMERASE"/>
    <property type="match status" value="1"/>
</dbReference>
<evidence type="ECO:0000256" key="4">
    <source>
        <dbReference type="ARBA" id="ARBA00023235"/>
    </source>
</evidence>
<proteinExistence type="inferred from homology"/>
<dbReference type="InterPro" id="IPR036944">
    <property type="entry name" value="PPIase_FKBP_N_sf"/>
</dbReference>
<evidence type="ECO:0000259" key="8">
    <source>
        <dbReference type="PROSITE" id="PS50059"/>
    </source>
</evidence>
<comment type="caution">
    <text evidence="9">The sequence shown here is derived from an EMBL/GenBank/DDBJ whole genome shotgun (WGS) entry which is preliminary data.</text>
</comment>
<feature type="domain" description="PPIase FKBP-type" evidence="8">
    <location>
        <begin position="139"/>
        <end position="222"/>
    </location>
</feature>
<evidence type="ECO:0000256" key="6">
    <source>
        <dbReference type="RuleBase" id="RU003915"/>
    </source>
</evidence>
<keyword evidence="3 5" id="KW-0697">Rotamase</keyword>
<dbReference type="PANTHER" id="PTHR43811">
    <property type="entry name" value="FKBP-TYPE PEPTIDYL-PROLYL CIS-TRANS ISOMERASE FKPA"/>
    <property type="match status" value="1"/>
</dbReference>
<organism evidence="9 10">
    <name type="scientific">Pseudomonas mosselii</name>
    <dbReference type="NCBI Taxonomy" id="78327"/>
    <lineage>
        <taxon>Bacteria</taxon>
        <taxon>Pseudomonadati</taxon>
        <taxon>Pseudomonadota</taxon>
        <taxon>Gammaproteobacteria</taxon>
        <taxon>Pseudomonadales</taxon>
        <taxon>Pseudomonadaceae</taxon>
        <taxon>Pseudomonas</taxon>
    </lineage>
</organism>
<dbReference type="InterPro" id="IPR046357">
    <property type="entry name" value="PPIase_dom_sf"/>
</dbReference>
<dbReference type="Pfam" id="PF01346">
    <property type="entry name" value="FKBP_N"/>
    <property type="match status" value="1"/>
</dbReference>
<evidence type="ECO:0000313" key="10">
    <source>
        <dbReference type="Proteomes" id="UP000541770"/>
    </source>
</evidence>
<evidence type="ECO:0000256" key="1">
    <source>
        <dbReference type="ARBA" id="ARBA00000971"/>
    </source>
</evidence>